<dbReference type="EMBL" id="MQWB01000001">
    <property type="protein sequence ID" value="OZC04426.1"/>
    <property type="molecule type" value="Genomic_DNA"/>
</dbReference>
<gene>
    <name evidence="1" type="ORF">BSZ36_16420</name>
</gene>
<keyword evidence="2" id="KW-1185">Reference proteome</keyword>
<evidence type="ECO:0000313" key="1">
    <source>
        <dbReference type="EMBL" id="OZC04426.1"/>
    </source>
</evidence>
<proteinExistence type="predicted"/>
<organism evidence="1 2">
    <name type="scientific">Rubricoccus marinus</name>
    <dbReference type="NCBI Taxonomy" id="716817"/>
    <lineage>
        <taxon>Bacteria</taxon>
        <taxon>Pseudomonadati</taxon>
        <taxon>Rhodothermota</taxon>
        <taxon>Rhodothermia</taxon>
        <taxon>Rhodothermales</taxon>
        <taxon>Rubricoccaceae</taxon>
        <taxon>Rubricoccus</taxon>
    </lineage>
</organism>
<dbReference type="AlphaFoldDB" id="A0A259U362"/>
<name>A0A259U362_9BACT</name>
<dbReference type="InParanoid" id="A0A259U362"/>
<dbReference type="Proteomes" id="UP000216446">
    <property type="component" value="Unassembled WGS sequence"/>
</dbReference>
<protein>
    <submittedName>
        <fullName evidence="1">Uncharacterized protein</fullName>
    </submittedName>
</protein>
<sequence>MLPTPDISPNKTYLRSALLGGGIAAAVSLGAGTIVGVTSGVDVRLLLEASMPTVRFLASAVVTASATTLALILTLLGLSANTDLDVDPGFYRRLWRIAQVDVATFVGSIVLLVMLVIPFGEEAGLSSTFYTVAYYTLATASALTSGLLVAVVLGLYNAATDLIETCWLDGDAILAKDAEEEAEEAADRVEA</sequence>
<comment type="caution">
    <text evidence="1">The sequence shown here is derived from an EMBL/GenBank/DDBJ whole genome shotgun (WGS) entry which is preliminary data.</text>
</comment>
<accession>A0A259U362</accession>
<dbReference type="RefSeq" id="WP_094550880.1">
    <property type="nucleotide sequence ID" value="NZ_MQWB01000001.1"/>
</dbReference>
<reference evidence="1 2" key="1">
    <citation type="submission" date="2016-11" db="EMBL/GenBank/DDBJ databases">
        <title>Study of marine rhodopsin-containing bacteria.</title>
        <authorList>
            <person name="Yoshizawa S."/>
            <person name="Kumagai Y."/>
            <person name="Kogure K."/>
        </authorList>
    </citation>
    <scope>NUCLEOTIDE SEQUENCE [LARGE SCALE GENOMIC DNA]</scope>
    <source>
        <strain evidence="1 2">SG-29</strain>
    </source>
</reference>
<evidence type="ECO:0000313" key="2">
    <source>
        <dbReference type="Proteomes" id="UP000216446"/>
    </source>
</evidence>